<dbReference type="EMBL" id="JAGIZQ010000001">
    <property type="protein sequence ID" value="KAH6650952.1"/>
    <property type="molecule type" value="Genomic_DNA"/>
</dbReference>
<gene>
    <name evidence="1" type="ORF">F5144DRAFT_68972</name>
</gene>
<evidence type="ECO:0000313" key="2">
    <source>
        <dbReference type="Proteomes" id="UP000724584"/>
    </source>
</evidence>
<protein>
    <submittedName>
        <fullName evidence="1">Uncharacterized protein</fullName>
    </submittedName>
</protein>
<evidence type="ECO:0000313" key="1">
    <source>
        <dbReference type="EMBL" id="KAH6650952.1"/>
    </source>
</evidence>
<reference evidence="1 2" key="1">
    <citation type="journal article" date="2021" name="Nat. Commun.">
        <title>Genetic determinants of endophytism in the Arabidopsis root mycobiome.</title>
        <authorList>
            <person name="Mesny F."/>
            <person name="Miyauchi S."/>
            <person name="Thiergart T."/>
            <person name="Pickel B."/>
            <person name="Atanasova L."/>
            <person name="Karlsson M."/>
            <person name="Huettel B."/>
            <person name="Barry K.W."/>
            <person name="Haridas S."/>
            <person name="Chen C."/>
            <person name="Bauer D."/>
            <person name="Andreopoulos W."/>
            <person name="Pangilinan J."/>
            <person name="LaButti K."/>
            <person name="Riley R."/>
            <person name="Lipzen A."/>
            <person name="Clum A."/>
            <person name="Drula E."/>
            <person name="Henrissat B."/>
            <person name="Kohler A."/>
            <person name="Grigoriev I.V."/>
            <person name="Martin F.M."/>
            <person name="Hacquard S."/>
        </authorList>
    </citation>
    <scope>NUCLEOTIDE SEQUENCE [LARGE SCALE GENOMIC DNA]</scope>
    <source>
        <strain evidence="1 2">MPI-SDFR-AT-0079</strain>
    </source>
</reference>
<sequence>MKLSSFLFAATVFSDVAVGTLVAPKPVPELATHQPLQNTERDESSSEELWKRKGGGGGGGRGGGGGGRGGSSGTTGGGGGRGGSGSTIGGSGSNGDSGSSTGSGSTGSTGSRGGSNSGTSSSSNSRSSAASPPGRAAGRNTPTPAYGGGRFYGGGAAKPYKAGGRTPSGLAPVFLGAGLLAFWPGVWLYGAHRYHFEHPYTFYNSTTQRNESKPVDCACSPRGDCGCDENPDKQYLDSLIGDGSYQNLNKSLINVADVNGKSTILLNGTLPEGTADAFNNGAGDGLSQLARHAGWWPVAATIGAIVFTM</sequence>
<accession>A0ACB7PQ86</accession>
<comment type="caution">
    <text evidence="1">The sequence shown here is derived from an EMBL/GenBank/DDBJ whole genome shotgun (WGS) entry which is preliminary data.</text>
</comment>
<proteinExistence type="predicted"/>
<name>A0ACB7PQ86_9PEZI</name>
<dbReference type="Proteomes" id="UP000724584">
    <property type="component" value="Unassembled WGS sequence"/>
</dbReference>
<keyword evidence="2" id="KW-1185">Reference proteome</keyword>
<organism evidence="1 2">
    <name type="scientific">Chaetomium tenue</name>
    <dbReference type="NCBI Taxonomy" id="1854479"/>
    <lineage>
        <taxon>Eukaryota</taxon>
        <taxon>Fungi</taxon>
        <taxon>Dikarya</taxon>
        <taxon>Ascomycota</taxon>
        <taxon>Pezizomycotina</taxon>
        <taxon>Sordariomycetes</taxon>
        <taxon>Sordariomycetidae</taxon>
        <taxon>Sordariales</taxon>
        <taxon>Chaetomiaceae</taxon>
        <taxon>Chaetomium</taxon>
    </lineage>
</organism>